<keyword evidence="9 11" id="KW-0472">Membrane</keyword>
<keyword evidence="8" id="KW-0406">Ion transport</keyword>
<gene>
    <name evidence="14" type="ORF">OSB1V03_LOCUS6591</name>
</gene>
<comment type="subcellular location">
    <subcellularLocation>
        <location evidence="2">Cell membrane</location>
    </subcellularLocation>
    <subcellularLocation>
        <location evidence="1">Membrane</location>
        <topology evidence="1">Multi-pass membrane protein</topology>
    </subcellularLocation>
</comment>
<keyword evidence="10" id="KW-0407">Ion channel</keyword>
<dbReference type="InterPro" id="IPR006029">
    <property type="entry name" value="Neurotrans-gated_channel_TM"/>
</dbReference>
<sequence>MKRKPVKVDVSVFVLNIRSIKETELTYVADIFYHQYWTDYRLQALHTNDSQNIVLDNSWKKKLWIPDSYFKNALDGRVPDIIFPTQYFVITNTTTVFMASRTQYNVTDFSSEGLIKKYAIGNFSMLRGRIVLTRQLGLYILKNYIPSALIVIMSFVGFWIPISAYPARVALVITALLALITQQYQSSQVNVSYIIAINVWMITCIAFVFLALIEYAFAITYHDNITAKANKIKAENHNHNTAEAKENSTVNPKWFKVYAITGFNARANRIDMISRYLFPSGFITNDEYMWSYNQLIVGQTNTPLNQTDIFGHQVVSSVFISEVPECANNSVNSCADYKKALNMSFMIVHYTAPYIRRYVNYKPVCNIVYNGYENTSALVYSDIRDKNWWKHLKISFLRSDVFFNDCLKRNQTNNDAIDDQLEVIGE</sequence>
<keyword evidence="6" id="KW-0732">Signal</keyword>
<dbReference type="EMBL" id="OC858196">
    <property type="protein sequence ID" value="CAD7626158.1"/>
    <property type="molecule type" value="Genomic_DNA"/>
</dbReference>
<evidence type="ECO:0000256" key="9">
    <source>
        <dbReference type="ARBA" id="ARBA00023136"/>
    </source>
</evidence>
<dbReference type="InterPro" id="IPR006028">
    <property type="entry name" value="GABAA/Glycine_rcpt"/>
</dbReference>
<feature type="domain" description="Neurotransmitter-gated ion-channel transmembrane" evidence="13">
    <location>
        <begin position="144"/>
        <end position="232"/>
    </location>
</feature>
<evidence type="ECO:0000256" key="5">
    <source>
        <dbReference type="ARBA" id="ARBA00022692"/>
    </source>
</evidence>
<dbReference type="GO" id="GO:0099095">
    <property type="term" value="F:ligand-gated monoatomic anion channel activity"/>
    <property type="evidence" value="ECO:0007669"/>
    <property type="project" value="UniProtKB-ARBA"/>
</dbReference>
<dbReference type="Pfam" id="PF02932">
    <property type="entry name" value="Neur_chan_memb"/>
    <property type="match status" value="1"/>
</dbReference>
<evidence type="ECO:0000256" key="10">
    <source>
        <dbReference type="ARBA" id="ARBA00023303"/>
    </source>
</evidence>
<evidence type="ECO:0000256" key="1">
    <source>
        <dbReference type="ARBA" id="ARBA00004141"/>
    </source>
</evidence>
<evidence type="ECO:0000256" key="4">
    <source>
        <dbReference type="ARBA" id="ARBA00022475"/>
    </source>
</evidence>
<accession>A0A7R9PZ40</accession>
<dbReference type="InterPro" id="IPR006201">
    <property type="entry name" value="Neur_channel"/>
</dbReference>
<dbReference type="Gene3D" id="2.70.170.10">
    <property type="entry name" value="Neurotransmitter-gated ion-channel ligand-binding domain"/>
    <property type="match status" value="1"/>
</dbReference>
<dbReference type="Pfam" id="PF02931">
    <property type="entry name" value="Neur_chan_LBD"/>
    <property type="match status" value="1"/>
</dbReference>
<dbReference type="AlphaFoldDB" id="A0A7R9PZ40"/>
<keyword evidence="3" id="KW-0813">Transport</keyword>
<dbReference type="Gene3D" id="1.20.58.390">
    <property type="entry name" value="Neurotransmitter-gated ion-channel transmembrane domain"/>
    <property type="match status" value="1"/>
</dbReference>
<dbReference type="PANTHER" id="PTHR18945">
    <property type="entry name" value="NEUROTRANSMITTER GATED ION CHANNEL"/>
    <property type="match status" value="1"/>
</dbReference>
<protein>
    <submittedName>
        <fullName evidence="14">Uncharacterized protein</fullName>
    </submittedName>
</protein>
<reference evidence="14" key="1">
    <citation type="submission" date="2020-11" db="EMBL/GenBank/DDBJ databases">
        <authorList>
            <person name="Tran Van P."/>
        </authorList>
    </citation>
    <scope>NUCLEOTIDE SEQUENCE</scope>
</reference>
<dbReference type="InterPro" id="IPR006202">
    <property type="entry name" value="Neur_chan_lig-bd"/>
</dbReference>
<evidence type="ECO:0000256" key="7">
    <source>
        <dbReference type="ARBA" id="ARBA00022989"/>
    </source>
</evidence>
<feature type="transmembrane region" description="Helical" evidence="11">
    <location>
        <begin position="165"/>
        <end position="181"/>
    </location>
</feature>
<dbReference type="GO" id="GO:0004888">
    <property type="term" value="F:transmembrane signaling receptor activity"/>
    <property type="evidence" value="ECO:0007669"/>
    <property type="project" value="InterPro"/>
</dbReference>
<evidence type="ECO:0000256" key="3">
    <source>
        <dbReference type="ARBA" id="ARBA00022448"/>
    </source>
</evidence>
<feature type="transmembrane region" description="Helical" evidence="11">
    <location>
        <begin position="136"/>
        <end position="159"/>
    </location>
</feature>
<evidence type="ECO:0000256" key="8">
    <source>
        <dbReference type="ARBA" id="ARBA00023065"/>
    </source>
</evidence>
<proteinExistence type="predicted"/>
<keyword evidence="15" id="KW-1185">Reference proteome</keyword>
<dbReference type="SUPFAM" id="SSF90112">
    <property type="entry name" value="Neurotransmitter-gated ion-channel transmembrane pore"/>
    <property type="match status" value="1"/>
</dbReference>
<dbReference type="SUPFAM" id="SSF63712">
    <property type="entry name" value="Nicotinic receptor ligand binding domain-like"/>
    <property type="match status" value="1"/>
</dbReference>
<evidence type="ECO:0000256" key="6">
    <source>
        <dbReference type="ARBA" id="ARBA00022729"/>
    </source>
</evidence>
<keyword evidence="4" id="KW-1003">Cell membrane</keyword>
<feature type="domain" description="Neurotransmitter-gated ion-channel ligand-binding" evidence="12">
    <location>
        <begin position="2"/>
        <end position="105"/>
    </location>
</feature>
<evidence type="ECO:0000313" key="15">
    <source>
        <dbReference type="Proteomes" id="UP000759131"/>
    </source>
</evidence>
<evidence type="ECO:0000313" key="14">
    <source>
        <dbReference type="EMBL" id="CAD7626158.1"/>
    </source>
</evidence>
<dbReference type="CDD" id="cd19049">
    <property type="entry name" value="LGIC_TM_anion"/>
    <property type="match status" value="1"/>
</dbReference>
<feature type="transmembrane region" description="Helical" evidence="11">
    <location>
        <begin position="193"/>
        <end position="218"/>
    </location>
</feature>
<dbReference type="InterPro" id="IPR036734">
    <property type="entry name" value="Neur_chan_lig-bd_sf"/>
</dbReference>
<evidence type="ECO:0000256" key="11">
    <source>
        <dbReference type="SAM" id="Phobius"/>
    </source>
</evidence>
<evidence type="ECO:0000259" key="12">
    <source>
        <dbReference type="Pfam" id="PF02931"/>
    </source>
</evidence>
<dbReference type="EMBL" id="CAJPIZ010003621">
    <property type="protein sequence ID" value="CAG2106588.1"/>
    <property type="molecule type" value="Genomic_DNA"/>
</dbReference>
<evidence type="ECO:0000256" key="2">
    <source>
        <dbReference type="ARBA" id="ARBA00004236"/>
    </source>
</evidence>
<keyword evidence="7 11" id="KW-1133">Transmembrane helix</keyword>
<dbReference type="GO" id="GO:0005230">
    <property type="term" value="F:extracellular ligand-gated monoatomic ion channel activity"/>
    <property type="evidence" value="ECO:0007669"/>
    <property type="project" value="InterPro"/>
</dbReference>
<organism evidence="14">
    <name type="scientific">Medioppia subpectinata</name>
    <dbReference type="NCBI Taxonomy" id="1979941"/>
    <lineage>
        <taxon>Eukaryota</taxon>
        <taxon>Metazoa</taxon>
        <taxon>Ecdysozoa</taxon>
        <taxon>Arthropoda</taxon>
        <taxon>Chelicerata</taxon>
        <taxon>Arachnida</taxon>
        <taxon>Acari</taxon>
        <taxon>Acariformes</taxon>
        <taxon>Sarcoptiformes</taxon>
        <taxon>Oribatida</taxon>
        <taxon>Brachypylina</taxon>
        <taxon>Oppioidea</taxon>
        <taxon>Oppiidae</taxon>
        <taxon>Medioppia</taxon>
    </lineage>
</organism>
<dbReference type="GO" id="GO:0005254">
    <property type="term" value="F:chloride channel activity"/>
    <property type="evidence" value="ECO:0007669"/>
    <property type="project" value="UniProtKB-ARBA"/>
</dbReference>
<dbReference type="InterPro" id="IPR038050">
    <property type="entry name" value="Neuro_actylchol_rec"/>
</dbReference>
<evidence type="ECO:0000259" key="13">
    <source>
        <dbReference type="Pfam" id="PF02932"/>
    </source>
</evidence>
<keyword evidence="5 11" id="KW-0812">Transmembrane</keyword>
<dbReference type="GO" id="GO:0005886">
    <property type="term" value="C:plasma membrane"/>
    <property type="evidence" value="ECO:0007669"/>
    <property type="project" value="UniProtKB-SubCell"/>
</dbReference>
<dbReference type="PRINTS" id="PR00253">
    <property type="entry name" value="GABAARECEPTR"/>
</dbReference>
<dbReference type="Proteomes" id="UP000759131">
    <property type="component" value="Unassembled WGS sequence"/>
</dbReference>
<dbReference type="InterPro" id="IPR036719">
    <property type="entry name" value="Neuro-gated_channel_TM_sf"/>
</dbReference>
<dbReference type="OrthoDB" id="6422395at2759"/>
<name>A0A7R9PZ40_9ACAR</name>